<feature type="domain" description="N-acetyltransferase" evidence="3">
    <location>
        <begin position="11"/>
        <end position="97"/>
    </location>
</feature>
<dbReference type="InterPro" id="IPR031165">
    <property type="entry name" value="GNAT_YJDJ"/>
</dbReference>
<protein>
    <submittedName>
        <fullName evidence="4">GNAT family N-acetyltransferase</fullName>
    </submittedName>
</protein>
<sequence length="97" mass="10556">MSTGNNEIQVSNNEDESRYTASLDGEPAGVAVYERSGDTIVFTHTVVDEDVEGHGVGSTLVRYALDDARTQHLTVVPRCEFVAAFIADHPEYQDLVG</sequence>
<dbReference type="PANTHER" id="PTHR31435">
    <property type="entry name" value="PROTEIN NATD1"/>
    <property type="match status" value="1"/>
</dbReference>
<evidence type="ECO:0000259" key="2">
    <source>
        <dbReference type="PROSITE" id="PS51186"/>
    </source>
</evidence>
<dbReference type="AlphaFoldDB" id="A0A2L0UFL8"/>
<reference evidence="4 5" key="1">
    <citation type="submission" date="2017-11" db="EMBL/GenBank/DDBJ databases">
        <title>Draft genome of Arthrobacter agilis strain UMCV2, a plant growth-promoting rhizobacterium and biocontrol capacity of phytopathogenic fungi.</title>
        <authorList>
            <person name="Martinez-Camara R."/>
            <person name="Santoyo G."/>
            <person name="Moreno-Hagelsieb G."/>
            <person name="Valencia-Cantero E."/>
        </authorList>
    </citation>
    <scope>NUCLEOTIDE SEQUENCE [LARGE SCALE GENOMIC DNA]</scope>
    <source>
        <strain evidence="4 5">UMCV2</strain>
    </source>
</reference>
<dbReference type="Proteomes" id="UP000239187">
    <property type="component" value="Chromosome"/>
</dbReference>
<evidence type="ECO:0000259" key="3">
    <source>
        <dbReference type="PROSITE" id="PS51729"/>
    </source>
</evidence>
<dbReference type="InterPro" id="IPR016181">
    <property type="entry name" value="Acyl_CoA_acyltransferase"/>
</dbReference>
<dbReference type="RefSeq" id="WP_208739221.1">
    <property type="nucleotide sequence ID" value="NZ_CP024915.1"/>
</dbReference>
<feature type="domain" description="N-acetyltransferase" evidence="2">
    <location>
        <begin position="1"/>
        <end position="97"/>
    </location>
</feature>
<dbReference type="SUPFAM" id="SSF55729">
    <property type="entry name" value="Acyl-CoA N-acyltransferases (Nat)"/>
    <property type="match status" value="1"/>
</dbReference>
<dbReference type="PROSITE" id="PS51186">
    <property type="entry name" value="GNAT"/>
    <property type="match status" value="1"/>
</dbReference>
<dbReference type="Pfam" id="PF14542">
    <property type="entry name" value="Acetyltransf_CG"/>
    <property type="match status" value="1"/>
</dbReference>
<feature type="compositionally biased region" description="Polar residues" evidence="1">
    <location>
        <begin position="1"/>
        <end position="12"/>
    </location>
</feature>
<dbReference type="PANTHER" id="PTHR31435:SF10">
    <property type="entry name" value="BSR4717 PROTEIN"/>
    <property type="match status" value="1"/>
</dbReference>
<gene>
    <name evidence="4" type="ORF">CVO76_10685</name>
</gene>
<evidence type="ECO:0000256" key="1">
    <source>
        <dbReference type="SAM" id="MobiDB-lite"/>
    </source>
</evidence>
<dbReference type="PROSITE" id="PS51729">
    <property type="entry name" value="GNAT_YJDJ"/>
    <property type="match status" value="1"/>
</dbReference>
<keyword evidence="4" id="KW-0808">Transferase</keyword>
<name>A0A2L0UFL8_9MICC</name>
<dbReference type="Gene3D" id="3.40.630.30">
    <property type="match status" value="1"/>
</dbReference>
<dbReference type="GO" id="GO:0016747">
    <property type="term" value="F:acyltransferase activity, transferring groups other than amino-acyl groups"/>
    <property type="evidence" value="ECO:0007669"/>
    <property type="project" value="InterPro"/>
</dbReference>
<evidence type="ECO:0000313" key="4">
    <source>
        <dbReference type="EMBL" id="AUZ88041.1"/>
    </source>
</evidence>
<dbReference type="InterPro" id="IPR000182">
    <property type="entry name" value="GNAT_dom"/>
</dbReference>
<feature type="region of interest" description="Disordered" evidence="1">
    <location>
        <begin position="1"/>
        <end position="22"/>
    </location>
</feature>
<dbReference type="InterPro" id="IPR045057">
    <property type="entry name" value="Gcn5-rel_NAT"/>
</dbReference>
<evidence type="ECO:0000313" key="5">
    <source>
        <dbReference type="Proteomes" id="UP000239187"/>
    </source>
</evidence>
<dbReference type="EMBL" id="CP024915">
    <property type="protein sequence ID" value="AUZ88041.1"/>
    <property type="molecule type" value="Genomic_DNA"/>
</dbReference>
<accession>A0A2L0UFL8</accession>
<organism evidence="4 5">
    <name type="scientific">Arthrobacter agilis</name>
    <dbReference type="NCBI Taxonomy" id="37921"/>
    <lineage>
        <taxon>Bacteria</taxon>
        <taxon>Bacillati</taxon>
        <taxon>Actinomycetota</taxon>
        <taxon>Actinomycetes</taxon>
        <taxon>Micrococcales</taxon>
        <taxon>Micrococcaceae</taxon>
        <taxon>Arthrobacter</taxon>
    </lineage>
</organism>
<dbReference type="CDD" id="cd04301">
    <property type="entry name" value="NAT_SF"/>
    <property type="match status" value="1"/>
</dbReference>
<proteinExistence type="predicted"/>